<comment type="caution">
    <text evidence="7">The sequence shown here is derived from an EMBL/GenBank/DDBJ whole genome shotgun (WGS) entry which is preliminary data.</text>
</comment>
<proteinExistence type="predicted"/>
<dbReference type="InterPro" id="IPR001123">
    <property type="entry name" value="LeuE-type"/>
</dbReference>
<gene>
    <name evidence="7" type="ORF">GCM10007362_44270</name>
</gene>
<evidence type="ECO:0000313" key="7">
    <source>
        <dbReference type="EMBL" id="GGH85858.1"/>
    </source>
</evidence>
<evidence type="ECO:0000256" key="6">
    <source>
        <dbReference type="SAM" id="Phobius"/>
    </source>
</evidence>
<accession>A0ABQ2A4C8</accession>
<sequence length="193" mass="20934">MSFFALVSYAIAASFTPGPNNLMALDGARRLGFRRMTAFVTGVSAGCFGVTLLACLLNLALYQWIPGVRIMMGVLGTGYMLWLARKIYRSTGSGTEKGIRLAYSLRAGFWLQFVNPKLLLYAITAVSTFVMPHAPSLLQLLGVSALLGVIALFSSGSWAAFGALFQPFLMRHERAFNTVMALMLAYSAVAGWL</sequence>
<dbReference type="Pfam" id="PF01810">
    <property type="entry name" value="LysE"/>
    <property type="match status" value="1"/>
</dbReference>
<feature type="transmembrane region" description="Helical" evidence="6">
    <location>
        <begin position="175"/>
        <end position="192"/>
    </location>
</feature>
<organism evidence="7 8">
    <name type="scientific">Saccharibacillus endophyticus</name>
    <dbReference type="NCBI Taxonomy" id="2060666"/>
    <lineage>
        <taxon>Bacteria</taxon>
        <taxon>Bacillati</taxon>
        <taxon>Bacillota</taxon>
        <taxon>Bacilli</taxon>
        <taxon>Bacillales</taxon>
        <taxon>Paenibacillaceae</taxon>
        <taxon>Saccharibacillus</taxon>
    </lineage>
</organism>
<keyword evidence="3 6" id="KW-0812">Transmembrane</keyword>
<evidence type="ECO:0000256" key="2">
    <source>
        <dbReference type="ARBA" id="ARBA00022475"/>
    </source>
</evidence>
<evidence type="ECO:0000256" key="3">
    <source>
        <dbReference type="ARBA" id="ARBA00022692"/>
    </source>
</evidence>
<evidence type="ECO:0000256" key="5">
    <source>
        <dbReference type="ARBA" id="ARBA00023136"/>
    </source>
</evidence>
<keyword evidence="4 6" id="KW-1133">Transmembrane helix</keyword>
<dbReference type="PANTHER" id="PTHR30086:SF20">
    <property type="entry name" value="ARGININE EXPORTER PROTEIN ARGO-RELATED"/>
    <property type="match status" value="1"/>
</dbReference>
<feature type="transmembrane region" description="Helical" evidence="6">
    <location>
        <begin position="137"/>
        <end position="163"/>
    </location>
</feature>
<evidence type="ECO:0000256" key="1">
    <source>
        <dbReference type="ARBA" id="ARBA00004651"/>
    </source>
</evidence>
<dbReference type="PANTHER" id="PTHR30086">
    <property type="entry name" value="ARGININE EXPORTER PROTEIN ARGO"/>
    <property type="match status" value="1"/>
</dbReference>
<keyword evidence="8" id="KW-1185">Reference proteome</keyword>
<comment type="subcellular location">
    <subcellularLocation>
        <location evidence="1">Cell membrane</location>
        <topology evidence="1">Multi-pass membrane protein</topology>
    </subcellularLocation>
</comment>
<feature type="transmembrane region" description="Helical" evidence="6">
    <location>
        <begin position="68"/>
        <end position="88"/>
    </location>
</feature>
<evidence type="ECO:0000313" key="8">
    <source>
        <dbReference type="Proteomes" id="UP000605427"/>
    </source>
</evidence>
<reference evidence="8" key="1">
    <citation type="journal article" date="2019" name="Int. J. Syst. Evol. Microbiol.">
        <title>The Global Catalogue of Microorganisms (GCM) 10K type strain sequencing project: providing services to taxonomists for standard genome sequencing and annotation.</title>
        <authorList>
            <consortium name="The Broad Institute Genomics Platform"/>
            <consortium name="The Broad Institute Genome Sequencing Center for Infectious Disease"/>
            <person name="Wu L."/>
            <person name="Ma J."/>
        </authorList>
    </citation>
    <scope>NUCLEOTIDE SEQUENCE [LARGE SCALE GENOMIC DNA]</scope>
    <source>
        <strain evidence="8">CCM 8702</strain>
    </source>
</reference>
<keyword evidence="5 6" id="KW-0472">Membrane</keyword>
<name>A0ABQ2A4C8_9BACL</name>
<dbReference type="RefSeq" id="WP_172246699.1">
    <property type="nucleotide sequence ID" value="NZ_BMDD01000006.1"/>
</dbReference>
<protein>
    <submittedName>
        <fullName evidence="7">Amino acid transporter LysE</fullName>
    </submittedName>
</protein>
<dbReference type="EMBL" id="BMDD01000006">
    <property type="protein sequence ID" value="GGH85858.1"/>
    <property type="molecule type" value="Genomic_DNA"/>
</dbReference>
<evidence type="ECO:0000256" key="4">
    <source>
        <dbReference type="ARBA" id="ARBA00022989"/>
    </source>
</evidence>
<keyword evidence="2" id="KW-1003">Cell membrane</keyword>
<feature type="transmembrane region" description="Helical" evidence="6">
    <location>
        <begin position="109"/>
        <end position="131"/>
    </location>
</feature>
<dbReference type="Proteomes" id="UP000605427">
    <property type="component" value="Unassembled WGS sequence"/>
</dbReference>
<feature type="transmembrane region" description="Helical" evidence="6">
    <location>
        <begin position="37"/>
        <end position="62"/>
    </location>
</feature>